<dbReference type="GO" id="GO:0008289">
    <property type="term" value="F:lipid binding"/>
    <property type="evidence" value="ECO:0007669"/>
    <property type="project" value="InterPro"/>
</dbReference>
<proteinExistence type="predicted"/>
<dbReference type="EMBL" id="BLQM01000162">
    <property type="protein sequence ID" value="GMH70976.1"/>
    <property type="molecule type" value="Genomic_DNA"/>
</dbReference>
<evidence type="ECO:0000313" key="5">
    <source>
        <dbReference type="Proteomes" id="UP001162640"/>
    </source>
</evidence>
<keyword evidence="2" id="KW-0472">Membrane</keyword>
<feature type="transmembrane region" description="Helical" evidence="2">
    <location>
        <begin position="1546"/>
        <end position="1565"/>
    </location>
</feature>
<feature type="compositionally biased region" description="Basic residues" evidence="1">
    <location>
        <begin position="1774"/>
        <end position="1783"/>
    </location>
</feature>
<organism evidence="4 5">
    <name type="scientific">Triparma laevis f. inornata</name>
    <dbReference type="NCBI Taxonomy" id="1714386"/>
    <lineage>
        <taxon>Eukaryota</taxon>
        <taxon>Sar</taxon>
        <taxon>Stramenopiles</taxon>
        <taxon>Ochrophyta</taxon>
        <taxon>Bolidophyceae</taxon>
        <taxon>Parmales</taxon>
        <taxon>Triparmaceae</taxon>
        <taxon>Triparma</taxon>
    </lineage>
</organism>
<keyword evidence="2" id="KW-0812">Transmembrane</keyword>
<dbReference type="Gene3D" id="3.30.530.20">
    <property type="match status" value="3"/>
</dbReference>
<feature type="transmembrane region" description="Helical" evidence="2">
    <location>
        <begin position="1572"/>
        <end position="1591"/>
    </location>
</feature>
<feature type="compositionally biased region" description="Polar residues" evidence="1">
    <location>
        <begin position="1"/>
        <end position="12"/>
    </location>
</feature>
<feature type="region of interest" description="Disordered" evidence="1">
    <location>
        <begin position="1"/>
        <end position="76"/>
    </location>
</feature>
<dbReference type="InterPro" id="IPR023393">
    <property type="entry name" value="START-like_dom_sf"/>
</dbReference>
<feature type="region of interest" description="Disordered" evidence="1">
    <location>
        <begin position="1760"/>
        <end position="1809"/>
    </location>
</feature>
<feature type="domain" description="START" evidence="3">
    <location>
        <begin position="736"/>
        <end position="944"/>
    </location>
</feature>
<evidence type="ECO:0000259" key="3">
    <source>
        <dbReference type="PROSITE" id="PS50848"/>
    </source>
</evidence>
<name>A0A9W7AHQ2_9STRA</name>
<evidence type="ECO:0000256" key="2">
    <source>
        <dbReference type="SAM" id="Phobius"/>
    </source>
</evidence>
<feature type="transmembrane region" description="Helical" evidence="2">
    <location>
        <begin position="1611"/>
        <end position="1634"/>
    </location>
</feature>
<keyword evidence="2" id="KW-1133">Transmembrane helix</keyword>
<dbReference type="SUPFAM" id="SSF55961">
    <property type="entry name" value="Bet v1-like"/>
    <property type="match status" value="3"/>
</dbReference>
<dbReference type="GO" id="GO:0005737">
    <property type="term" value="C:cytoplasm"/>
    <property type="evidence" value="ECO:0007669"/>
    <property type="project" value="UniProtKB-ARBA"/>
</dbReference>
<dbReference type="InterPro" id="IPR051213">
    <property type="entry name" value="START_lipid_transfer"/>
</dbReference>
<feature type="compositionally biased region" description="Basic residues" evidence="1">
    <location>
        <begin position="1800"/>
        <end position="1809"/>
    </location>
</feature>
<sequence length="1809" mass="204373">MTTSKTSNSGSDTLRRPSDLPSPATSSSDDPQSPVIVESGENSDRLSVVLHEPPSTILTHIMTPATPNSSDNKNNTTQNKLKQKLLKTSLNPTSSIVHWSYIFEKTKSYVAVTLLLKLTVMKQDENEIIIRATSVNEQDLDATTFTPSTPQTPASADKNLLLLLNDGVIVLQPLPLKQTKFTFTSQFSLATPVRSSFSSKLGTSIKVRKSIKNSKMNKQTPLPGLKSTLGFGGEGIDSNSLFREIAALFYEEFKQEDVVDERMKQDFIKQINMKEPPNMTNAERGLITSSLNIVSELSIAKRISGTVNDSVEKFFHRSSVDGKAWAMSVAKIDAPATTLFADLWCIGTYACRKNHKDLSICNVWENLDGSRSIQYQRALSLPGGFKDRLFDSWVCWDGITNERTKRRTFVNASTSMDDYQGVTHHPAPEKFIKATWRGVYVVKELTDTTCEWTWAAQVDLKVPAIPTSMLDFLTKKELTWAGTVQEKYSRNRKKVDREKVDSLAKDMRRRRGEPLMEDQAPLFESCKQLLGDENSDYGWRKLASPCPHIDMKIQYFPPQKGERTVATGKAVGIVDSPAEEVAAFVMDYCNHDRMQISKEEGNPARIELRKKARENEASYATVKKMPFFIDNREFVVRIAWKVEEGKVLVAVESIDDEVDYGVKLKKVRALTRCLWQIEDLPVRGEVKQCRVTLFQIIDAGGSIPTWLVDNQMPQALLAIQSAMDAFRQDEKIDAAERLDLATFMRERWQDEVYSEEENALLQRILEHLEGSFKGKSWKQLKSTDIFVKMESIYKDGTSLAIGRAVTVVDATIEDCASWEIARVTRERNKDHYDFGGLECVVEKLNSHCDLYHVAIDLRVPGLAPREWLTKCVWKMVDENTMIVGLEDTRDEHFPVGGRKRYVRASTNILWKYERLPKENGIPQTRVTYCQQVDIKGFVPKFLISRKLVGALEYLSTMRKKFDQNLEIDARQRAEIVKNIKREELTGGAEALAQFEAISEETHGWERPSRGFGMADSKVYADAIGGYCWGFTNVNVRAEIEEVAAFFWDFCSRANMEISGDVERTFEEDEEVAGGFKKVVERRQKFHSAHLAHHRNRVFTSEMKIVRVDSDTIIIVISPASIKEGQGRQRASSLSDHVDAKETVTIRLRRAGGKKTNLEYVCALTIGADTSYHARKAFVEMRLEELSNISIYFQRLIALVDCKPEDGQALAHDVLMRQTMSEKKRVERLKEVLQKNRALKEVVQEHPHLTEMLTVAVEGHLHMNKEVMTKLECLSVTEATQIGKNLVSCLMTESLAEAGVEQWRVQNRAVKELMEEHEWFEPMVVVLGKGIVKTAPWGLMFRVIVGAILSVTDLGTDLLMLKQFADGGEKTATVRDLQLASLVASIVLQLLIVLIQNRRKGVNKLTRESLVVLTGMKAPWDAYRVACGAEQEKDTEIDPLMEMSIPGILIQLSAILGTLESAGGVVSLTAYTSLAVSMLTTGFVSATISYDFDVDPHKRAFNPGFYGYVPDAAFGRILVLVTLMGISACQVLIKSLFLVVLGYTSALYSWCYLLVDVAFYLVLKVFRGDFRHWVQIEGLAGLFISGIIRVVVKFLVDFTACAQYRHPYETGGLYFMFNLFSPLLSLTIFVCFFLEGTGAFSDSTMRYLSKVTLTFGAFLMLFSLLFFSTVSKKYRSTFFSVETGGQLTRRNFLEGNDVMKADVFTNNHVHWAPIESKVERWVKEGWAVWEEEEPEWFSDRWKELVPVYMILAKGEIGLGMGGEDGEDEVEEERRKTKTKTKKSKVRPEGEGGFDVEDFKREMKRRGSING</sequence>
<dbReference type="PANTHER" id="PTHR19308:SF14">
    <property type="entry name" value="START DOMAIN-CONTAINING PROTEIN"/>
    <property type="match status" value="1"/>
</dbReference>
<feature type="transmembrane region" description="Helical" evidence="2">
    <location>
        <begin position="1646"/>
        <end position="1666"/>
    </location>
</feature>
<reference evidence="5" key="1">
    <citation type="journal article" date="2023" name="Commun. Biol.">
        <title>Genome analysis of Parmales, the sister group of diatoms, reveals the evolutionary specialization of diatoms from phago-mixotrophs to photoautotrophs.</title>
        <authorList>
            <person name="Ban H."/>
            <person name="Sato S."/>
            <person name="Yoshikawa S."/>
            <person name="Yamada K."/>
            <person name="Nakamura Y."/>
            <person name="Ichinomiya M."/>
            <person name="Sato N."/>
            <person name="Blanc-Mathieu R."/>
            <person name="Endo H."/>
            <person name="Kuwata A."/>
            <person name="Ogata H."/>
        </authorList>
    </citation>
    <scope>NUCLEOTIDE SEQUENCE [LARGE SCALE GENOMIC DNA]</scope>
</reference>
<dbReference type="InterPro" id="IPR002913">
    <property type="entry name" value="START_lipid-bd_dom"/>
</dbReference>
<dbReference type="PROSITE" id="PS50848">
    <property type="entry name" value="START"/>
    <property type="match status" value="1"/>
</dbReference>
<protein>
    <recommendedName>
        <fullName evidence="3">START domain-containing protein</fullName>
    </recommendedName>
</protein>
<evidence type="ECO:0000256" key="1">
    <source>
        <dbReference type="SAM" id="MobiDB-lite"/>
    </source>
</evidence>
<comment type="caution">
    <text evidence="4">The sequence shown here is derived from an EMBL/GenBank/DDBJ whole genome shotgun (WGS) entry which is preliminary data.</text>
</comment>
<gene>
    <name evidence="4" type="ORF">TL16_g05536</name>
</gene>
<evidence type="ECO:0000313" key="4">
    <source>
        <dbReference type="EMBL" id="GMH70976.1"/>
    </source>
</evidence>
<dbReference type="PANTHER" id="PTHR19308">
    <property type="entry name" value="PHOSPHATIDYLCHOLINE TRANSFER PROTEIN"/>
    <property type="match status" value="1"/>
</dbReference>
<accession>A0A9W7AHQ2</accession>
<dbReference type="Proteomes" id="UP001162640">
    <property type="component" value="Unassembled WGS sequence"/>
</dbReference>